<dbReference type="KEGG" id="aoz:HUE56_15175"/>
<proteinExistence type="predicted"/>
<dbReference type="OrthoDB" id="9791494at2"/>
<evidence type="ECO:0000259" key="4">
    <source>
        <dbReference type="PROSITE" id="PS51737"/>
    </source>
</evidence>
<dbReference type="Pfam" id="PF13408">
    <property type="entry name" value="Zn_ribbon_recom"/>
    <property type="match status" value="1"/>
</dbReference>
<dbReference type="AlphaFoldDB" id="A0A6N1AJ82"/>
<dbReference type="SMART" id="SM00857">
    <property type="entry name" value="Resolvase"/>
    <property type="match status" value="1"/>
</dbReference>
<keyword evidence="6" id="KW-1185">Reference proteome</keyword>
<accession>A0A6N1AJ82</accession>
<evidence type="ECO:0000313" key="6">
    <source>
        <dbReference type="Proteomes" id="UP000509702"/>
    </source>
</evidence>
<dbReference type="InterPro" id="IPR011109">
    <property type="entry name" value="DNA_bind_recombinase_dom"/>
</dbReference>
<name>A0A6N1AJ82_9PROT</name>
<feature type="domain" description="Resolvase/invertase-type recombinase catalytic" evidence="3">
    <location>
        <begin position="3"/>
        <end position="163"/>
    </location>
</feature>
<keyword evidence="1" id="KW-0238">DNA-binding</keyword>
<dbReference type="Pfam" id="PF07508">
    <property type="entry name" value="Recombinase"/>
    <property type="match status" value="1"/>
</dbReference>
<feature type="domain" description="Recombinase" evidence="4">
    <location>
        <begin position="175"/>
        <end position="293"/>
    </location>
</feature>
<dbReference type="Gene3D" id="3.90.1750.20">
    <property type="entry name" value="Putative Large Serine Recombinase, Chain B, Domain 2"/>
    <property type="match status" value="1"/>
</dbReference>
<gene>
    <name evidence="5" type="ORF">HUE56_15175</name>
</gene>
<dbReference type="Gene3D" id="3.40.50.1390">
    <property type="entry name" value="Resolvase, N-terminal catalytic domain"/>
    <property type="match status" value="1"/>
</dbReference>
<dbReference type="PROSITE" id="PS51736">
    <property type="entry name" value="RECOMBINASES_3"/>
    <property type="match status" value="1"/>
</dbReference>
<evidence type="ECO:0000256" key="1">
    <source>
        <dbReference type="ARBA" id="ARBA00023125"/>
    </source>
</evidence>
<dbReference type="GO" id="GO:0003677">
    <property type="term" value="F:DNA binding"/>
    <property type="evidence" value="ECO:0007669"/>
    <property type="project" value="UniProtKB-KW"/>
</dbReference>
<dbReference type="InterPro" id="IPR006119">
    <property type="entry name" value="Resolv_N"/>
</dbReference>
<keyword evidence="2" id="KW-0233">DNA recombination</keyword>
<dbReference type="Pfam" id="PF00239">
    <property type="entry name" value="Resolvase"/>
    <property type="match status" value="1"/>
</dbReference>
<dbReference type="CDD" id="cd00338">
    <property type="entry name" value="Ser_Recombinase"/>
    <property type="match status" value="1"/>
</dbReference>
<evidence type="ECO:0000259" key="3">
    <source>
        <dbReference type="PROSITE" id="PS51736"/>
    </source>
</evidence>
<dbReference type="InterPro" id="IPR025827">
    <property type="entry name" value="Zn_ribbon_recom_dom"/>
</dbReference>
<dbReference type="RefSeq" id="WP_149198375.1">
    <property type="nucleotide sequence ID" value="NZ_BSOV01000044.1"/>
</dbReference>
<dbReference type="InterPro" id="IPR050639">
    <property type="entry name" value="SSR_resolvase"/>
</dbReference>
<dbReference type="EMBL" id="CP054619">
    <property type="protein sequence ID" value="QKS51791.1"/>
    <property type="molecule type" value="Genomic_DNA"/>
</dbReference>
<protein>
    <submittedName>
        <fullName evidence="5">Recombinase family protein</fullName>
    </submittedName>
</protein>
<dbReference type="Proteomes" id="UP000509702">
    <property type="component" value="Chromosome"/>
</dbReference>
<reference evidence="5 6" key="1">
    <citation type="submission" date="2020-06" db="EMBL/GenBank/DDBJ databases">
        <title>Complete genome of Azosprillum oryzae KACC14407.</title>
        <authorList>
            <person name="Kim M."/>
            <person name="Park Y.-J."/>
            <person name="Shin J.-H."/>
        </authorList>
    </citation>
    <scope>NUCLEOTIDE SEQUENCE [LARGE SCALE GENOMIC DNA]</scope>
    <source>
        <strain evidence="5 6">KACC 14407</strain>
    </source>
</reference>
<dbReference type="PANTHER" id="PTHR30461">
    <property type="entry name" value="DNA-INVERTASE FROM LAMBDOID PROPHAGE"/>
    <property type="match status" value="1"/>
</dbReference>
<dbReference type="InterPro" id="IPR038109">
    <property type="entry name" value="DNA_bind_recomb_sf"/>
</dbReference>
<dbReference type="PANTHER" id="PTHR30461:SF2">
    <property type="entry name" value="SERINE RECOMBINASE PINE-RELATED"/>
    <property type="match status" value="1"/>
</dbReference>
<organism evidence="5 6">
    <name type="scientific">Azospirillum oryzae</name>
    <dbReference type="NCBI Taxonomy" id="286727"/>
    <lineage>
        <taxon>Bacteria</taxon>
        <taxon>Pseudomonadati</taxon>
        <taxon>Pseudomonadota</taxon>
        <taxon>Alphaproteobacteria</taxon>
        <taxon>Rhodospirillales</taxon>
        <taxon>Azospirillaceae</taxon>
        <taxon>Azospirillum</taxon>
    </lineage>
</organism>
<dbReference type="PROSITE" id="PS51737">
    <property type="entry name" value="RECOMBINASE_DNA_BIND"/>
    <property type="match status" value="1"/>
</dbReference>
<dbReference type="InterPro" id="IPR036162">
    <property type="entry name" value="Resolvase-like_N_sf"/>
</dbReference>
<dbReference type="SUPFAM" id="SSF53041">
    <property type="entry name" value="Resolvase-like"/>
    <property type="match status" value="1"/>
</dbReference>
<evidence type="ECO:0000256" key="2">
    <source>
        <dbReference type="ARBA" id="ARBA00023172"/>
    </source>
</evidence>
<dbReference type="GO" id="GO:0000150">
    <property type="term" value="F:DNA strand exchange activity"/>
    <property type="evidence" value="ECO:0007669"/>
    <property type="project" value="InterPro"/>
</dbReference>
<sequence>MTLAFSYIRMSTPEQLKGDSLRRQLERSRRLAEARGWTLDETFRDLGKSAYRGTHIESGAFGEFLERVRAGKVPTGSVLIVESLDRLSRETVPVALQTFLGIINAGLVLVTLDSEPPREFRADSANVTFDLMLSILELSRAHAESRRKSDLLKPAWENKRRQAREDKKPLTRRLPMWIRIVDGQFEIIPERAEVVREIFELSVAGIGREKLVKLLNGRGIPAPGGGEWGKSGISHILDTPAVIGRFQPSETYYENGRKLRRPVGDIIEGYFPPVIPVDLYNRAHAARQSRSLGYGGRTGWTFSNIFRGLCYCGACGGKMEYFNKGNNLEKGGRYFMCASVKRGSGCQERVTYRYVHFERAFLDNCHHFDFSRLNAAAASDLQHVRERIAELALEQTDLNKRYATILELAETNGLSDRIRTRVAELETALDLNAAEQDKLRVKEATLAHSGQSDTIRQLLEVRGRMETATGEDLYRIRAQLSAMIREFTVGIVFWNGIATVAVGNSGMATPFMALYMFNKAGKLLIRTGLEFGPSTDQHAVPVGDIGTGTPEELQERLRAVDATLKAVSALKARMEPTIPEAERETGMERFKARWGDMDPLPASASLVLEAPG</sequence>
<evidence type="ECO:0000313" key="5">
    <source>
        <dbReference type="EMBL" id="QKS51791.1"/>
    </source>
</evidence>